<sequence length="416" mass="45827">MNPQFKYLFRNRNFVKLWLSQILSQLTINIMTFYVLTQIYTVTQSTIAVSLIWIASALPALIFGPFSGALVDSFSRRKLLILTNTAQAVVIFLALFISSSRVFSLYVIVFLYWLIDQLYLPSQQASVPATVDRKFLASANGLFLLTQQASLLVGFGLGGILLSILGSKLTIILASINLAVAAIATYYLPQDLPPRRSTAEKNFLRFWQDFLVGYRFLKNHHLVLFPILMVILTQIFSAIISIILPSYTHDVLRLDLNHAGIILIVPGALGALAVTSSLPRLLKTKRKKDIMQAGLFSAGISLLVMASLTWIPSLFIKVFLSLLVAIGVGASFAAIAVPAQTLIQQHTPPWFRGRVYAHMSFLLILATTLPLFIFATIADSLGVATMIAIIGALLVGTYLYLRRHADLIIIDAVNGA</sequence>
<evidence type="ECO:0000256" key="3">
    <source>
        <dbReference type="ARBA" id="ARBA00022475"/>
    </source>
</evidence>
<feature type="transmembrane region" description="Helical" evidence="7">
    <location>
        <begin position="47"/>
        <end position="67"/>
    </location>
</feature>
<dbReference type="InterPro" id="IPR020846">
    <property type="entry name" value="MFS_dom"/>
</dbReference>
<feature type="transmembrane region" description="Helical" evidence="7">
    <location>
        <begin position="222"/>
        <end position="244"/>
    </location>
</feature>
<dbReference type="Pfam" id="PF07690">
    <property type="entry name" value="MFS_1"/>
    <property type="match status" value="1"/>
</dbReference>
<reference evidence="9 10" key="1">
    <citation type="journal article" date="2016" name="Nat. Commun.">
        <title>Thousands of microbial genomes shed light on interconnected biogeochemical processes in an aquifer system.</title>
        <authorList>
            <person name="Anantharaman K."/>
            <person name="Brown C.T."/>
            <person name="Hug L.A."/>
            <person name="Sharon I."/>
            <person name="Castelle C.J."/>
            <person name="Probst A.J."/>
            <person name="Thomas B.C."/>
            <person name="Singh A."/>
            <person name="Wilkins M.J."/>
            <person name="Karaoz U."/>
            <person name="Brodie E.L."/>
            <person name="Williams K.H."/>
            <person name="Hubbard S.S."/>
            <person name="Banfield J.F."/>
        </authorList>
    </citation>
    <scope>NUCLEOTIDE SEQUENCE [LARGE SCALE GENOMIC DNA]</scope>
</reference>
<organism evidence="9 10">
    <name type="scientific">Candidatus Amesbacteria bacterium RIFCSPHIGHO2_01_FULL_48_32b</name>
    <dbReference type="NCBI Taxonomy" id="1797253"/>
    <lineage>
        <taxon>Bacteria</taxon>
        <taxon>Candidatus Amesiibacteriota</taxon>
    </lineage>
</organism>
<evidence type="ECO:0000313" key="9">
    <source>
        <dbReference type="EMBL" id="OGC92668.1"/>
    </source>
</evidence>
<gene>
    <name evidence="9" type="ORF">A2876_03495</name>
</gene>
<keyword evidence="3" id="KW-1003">Cell membrane</keyword>
<feature type="transmembrane region" description="Helical" evidence="7">
    <location>
        <begin position="256"/>
        <end position="278"/>
    </location>
</feature>
<dbReference type="CDD" id="cd06173">
    <property type="entry name" value="MFS_MefA_like"/>
    <property type="match status" value="1"/>
</dbReference>
<dbReference type="InterPro" id="IPR011701">
    <property type="entry name" value="MFS"/>
</dbReference>
<feature type="transmembrane region" description="Helical" evidence="7">
    <location>
        <begin position="21"/>
        <end position="41"/>
    </location>
</feature>
<keyword evidence="6 7" id="KW-0472">Membrane</keyword>
<evidence type="ECO:0000256" key="7">
    <source>
        <dbReference type="SAM" id="Phobius"/>
    </source>
</evidence>
<dbReference type="PANTHER" id="PTHR43266:SF7">
    <property type="entry name" value="TRANSPORTER, PUTATIVE-RELATED"/>
    <property type="match status" value="1"/>
</dbReference>
<feature type="transmembrane region" description="Helical" evidence="7">
    <location>
        <begin position="103"/>
        <end position="120"/>
    </location>
</feature>
<dbReference type="PROSITE" id="PS50850">
    <property type="entry name" value="MFS"/>
    <property type="match status" value="1"/>
</dbReference>
<dbReference type="Proteomes" id="UP000178176">
    <property type="component" value="Unassembled WGS sequence"/>
</dbReference>
<dbReference type="PRINTS" id="PR01988">
    <property type="entry name" value="EXPORTERBACE"/>
</dbReference>
<accession>A0A1F4YFL5</accession>
<comment type="subcellular location">
    <subcellularLocation>
        <location evidence="1">Cell membrane</location>
        <topology evidence="1">Multi-pass membrane protein</topology>
    </subcellularLocation>
</comment>
<evidence type="ECO:0000256" key="2">
    <source>
        <dbReference type="ARBA" id="ARBA00022448"/>
    </source>
</evidence>
<evidence type="ECO:0000256" key="1">
    <source>
        <dbReference type="ARBA" id="ARBA00004651"/>
    </source>
</evidence>
<evidence type="ECO:0000313" key="10">
    <source>
        <dbReference type="Proteomes" id="UP000178176"/>
    </source>
</evidence>
<dbReference type="EMBL" id="MEXH01000010">
    <property type="protein sequence ID" value="OGC92668.1"/>
    <property type="molecule type" value="Genomic_DNA"/>
</dbReference>
<dbReference type="InterPro" id="IPR036259">
    <property type="entry name" value="MFS_trans_sf"/>
</dbReference>
<name>A0A1F4YFL5_9BACT</name>
<evidence type="ECO:0000259" key="8">
    <source>
        <dbReference type="PROSITE" id="PS50850"/>
    </source>
</evidence>
<feature type="transmembrane region" description="Helical" evidence="7">
    <location>
        <begin position="290"/>
        <end position="312"/>
    </location>
</feature>
<dbReference type="AlphaFoldDB" id="A0A1F4YFL5"/>
<dbReference type="GO" id="GO:0022857">
    <property type="term" value="F:transmembrane transporter activity"/>
    <property type="evidence" value="ECO:0007669"/>
    <property type="project" value="InterPro"/>
</dbReference>
<comment type="caution">
    <text evidence="9">The sequence shown here is derived from an EMBL/GenBank/DDBJ whole genome shotgun (WGS) entry which is preliminary data.</text>
</comment>
<feature type="domain" description="Major facilitator superfamily (MFS) profile" evidence="8">
    <location>
        <begin position="13"/>
        <end position="406"/>
    </location>
</feature>
<feature type="transmembrane region" description="Helical" evidence="7">
    <location>
        <begin position="355"/>
        <end position="375"/>
    </location>
</feature>
<dbReference type="SUPFAM" id="SSF103473">
    <property type="entry name" value="MFS general substrate transporter"/>
    <property type="match status" value="1"/>
</dbReference>
<keyword evidence="4 7" id="KW-0812">Transmembrane</keyword>
<dbReference type="GO" id="GO:0005886">
    <property type="term" value="C:plasma membrane"/>
    <property type="evidence" value="ECO:0007669"/>
    <property type="project" value="UniProtKB-SubCell"/>
</dbReference>
<evidence type="ECO:0000256" key="4">
    <source>
        <dbReference type="ARBA" id="ARBA00022692"/>
    </source>
</evidence>
<protein>
    <recommendedName>
        <fullName evidence="8">Major facilitator superfamily (MFS) profile domain-containing protein</fullName>
    </recommendedName>
</protein>
<dbReference type="PANTHER" id="PTHR43266">
    <property type="entry name" value="MACROLIDE-EFFLUX PROTEIN"/>
    <property type="match status" value="1"/>
</dbReference>
<dbReference type="InterPro" id="IPR022324">
    <property type="entry name" value="Bacilysin_exporter_BacE_put"/>
</dbReference>
<dbReference type="Gene3D" id="1.20.1250.20">
    <property type="entry name" value="MFS general substrate transporter like domains"/>
    <property type="match status" value="1"/>
</dbReference>
<evidence type="ECO:0000256" key="6">
    <source>
        <dbReference type="ARBA" id="ARBA00023136"/>
    </source>
</evidence>
<keyword evidence="5 7" id="KW-1133">Transmembrane helix</keyword>
<feature type="transmembrane region" description="Helical" evidence="7">
    <location>
        <begin position="381"/>
        <end position="401"/>
    </location>
</feature>
<keyword evidence="2" id="KW-0813">Transport</keyword>
<evidence type="ECO:0000256" key="5">
    <source>
        <dbReference type="ARBA" id="ARBA00022989"/>
    </source>
</evidence>
<proteinExistence type="predicted"/>
<feature type="transmembrane region" description="Helical" evidence="7">
    <location>
        <begin position="141"/>
        <end position="165"/>
    </location>
</feature>
<feature type="transmembrane region" description="Helical" evidence="7">
    <location>
        <begin position="318"/>
        <end position="343"/>
    </location>
</feature>